<evidence type="ECO:0000313" key="2">
    <source>
        <dbReference type="Proteomes" id="UP000070501"/>
    </source>
</evidence>
<dbReference type="AlphaFoldDB" id="A0A136J293"/>
<proteinExistence type="predicted"/>
<accession>A0A136J293</accession>
<organism evidence="1 2">
    <name type="scientific">Microdochium bolleyi</name>
    <dbReference type="NCBI Taxonomy" id="196109"/>
    <lineage>
        <taxon>Eukaryota</taxon>
        <taxon>Fungi</taxon>
        <taxon>Dikarya</taxon>
        <taxon>Ascomycota</taxon>
        <taxon>Pezizomycotina</taxon>
        <taxon>Sordariomycetes</taxon>
        <taxon>Xylariomycetidae</taxon>
        <taxon>Xylariales</taxon>
        <taxon>Microdochiaceae</taxon>
        <taxon>Microdochium</taxon>
    </lineage>
</organism>
<reference evidence="2" key="1">
    <citation type="submission" date="2016-02" db="EMBL/GenBank/DDBJ databases">
        <title>Draft genome sequence of Microdochium bolleyi, a fungal endophyte of beachgrass.</title>
        <authorList>
            <consortium name="DOE Joint Genome Institute"/>
            <person name="David A.S."/>
            <person name="May G."/>
            <person name="Haridas S."/>
            <person name="Lim J."/>
            <person name="Wang M."/>
            <person name="Labutti K."/>
            <person name="Lipzen A."/>
            <person name="Barry K."/>
            <person name="Grigoriev I.V."/>
        </authorList>
    </citation>
    <scope>NUCLEOTIDE SEQUENCE [LARGE SCALE GENOMIC DNA]</scope>
    <source>
        <strain evidence="2">J235TASD1</strain>
    </source>
</reference>
<name>A0A136J293_9PEZI</name>
<dbReference type="EMBL" id="KQ964251">
    <property type="protein sequence ID" value="KXJ91106.1"/>
    <property type="molecule type" value="Genomic_DNA"/>
</dbReference>
<gene>
    <name evidence="1" type="ORF">Micbo1qcDRAFT_176084</name>
</gene>
<protein>
    <submittedName>
        <fullName evidence="1">Uncharacterized protein</fullName>
    </submittedName>
</protein>
<keyword evidence="2" id="KW-1185">Reference proteome</keyword>
<dbReference type="Proteomes" id="UP000070501">
    <property type="component" value="Unassembled WGS sequence"/>
</dbReference>
<dbReference type="InParanoid" id="A0A136J293"/>
<evidence type="ECO:0000313" key="1">
    <source>
        <dbReference type="EMBL" id="KXJ91106.1"/>
    </source>
</evidence>
<sequence>MWKFRYFKVIWGQDRVRPPSNLQRWSFVQLHYISAATSTTTIRFDRERAPPTIRVSNKRHVRQAILRANELTYFGSGAPAAASCWPHGDSLSKTVASADNFRRPDRPGKRTMARCPCYSTDDKLGDEIASGRRISMPRYRRTQRAHPGRFWRAHIGTPGGAPAAPPTLDHPPIGRVPICTKYQNSDALSNVLQLTRTSSSGARRHVVEYSRMAVKFSQYPGTRPGPESTWLWLSPRRTWSFTSCIITAGISCDGCGHCSYRKRAGVSGTLNPASKVQVLFEGHNNPGASSARALKACVSECYHATRSRASLVNLAAEK</sequence>